<feature type="binding site" evidence="8">
    <location>
        <position position="134"/>
    </location>
    <ligand>
        <name>Zn(2+)</name>
        <dbReference type="ChEBI" id="CHEBI:29105"/>
        <note>catalytic</note>
    </ligand>
</feature>
<evidence type="ECO:0000256" key="8">
    <source>
        <dbReference type="HAMAP-Rule" id="MF_00997"/>
    </source>
</evidence>
<keyword evidence="4 8" id="KW-0574">Periplasm</keyword>
<dbReference type="InterPro" id="IPR051156">
    <property type="entry name" value="Mito/Outer_Membr_Metalloprot"/>
</dbReference>
<reference evidence="10 11" key="1">
    <citation type="submission" date="2024-03" db="EMBL/GenBank/DDBJ databases">
        <title>Community enrichment and isolation of bacterial strains for fucoidan degradation.</title>
        <authorList>
            <person name="Sichert A."/>
        </authorList>
    </citation>
    <scope>NUCLEOTIDE SEQUENCE [LARGE SCALE GENOMIC DNA]</scope>
    <source>
        <strain evidence="10 11">AS76</strain>
    </source>
</reference>
<keyword evidence="3 8" id="KW-0732">Signal</keyword>
<feature type="binding site" evidence="8">
    <location>
        <position position="195"/>
    </location>
    <ligand>
        <name>Zn(2+)</name>
        <dbReference type="ChEBI" id="CHEBI:29105"/>
        <note>catalytic</note>
    </ligand>
</feature>
<evidence type="ECO:0000256" key="6">
    <source>
        <dbReference type="ARBA" id="ARBA00022833"/>
    </source>
</evidence>
<feature type="signal peptide" evidence="8">
    <location>
        <begin position="1"/>
        <end position="23"/>
    </location>
</feature>
<protein>
    <recommendedName>
        <fullName evidence="8">Putative beta-barrel assembly-enhancing protease</fullName>
        <ecNumber evidence="8">3.4.-.-</ecNumber>
    </recommendedName>
</protein>
<feature type="active site" description="Proton donor" evidence="8">
    <location>
        <position position="199"/>
    </location>
</feature>
<accession>A0ABU9TU33</accession>
<dbReference type="HAMAP" id="MF_00997">
    <property type="entry name" value="Protease_BepA"/>
    <property type="match status" value="1"/>
</dbReference>
<evidence type="ECO:0000256" key="1">
    <source>
        <dbReference type="ARBA" id="ARBA00022670"/>
    </source>
</evidence>
<evidence type="ECO:0000256" key="4">
    <source>
        <dbReference type="ARBA" id="ARBA00022764"/>
    </source>
</evidence>
<comment type="caution">
    <text evidence="10">The sequence shown here is derived from an EMBL/GenBank/DDBJ whole genome shotgun (WGS) entry which is preliminary data.</text>
</comment>
<dbReference type="GO" id="GO:0008237">
    <property type="term" value="F:metallopeptidase activity"/>
    <property type="evidence" value="ECO:0007669"/>
    <property type="project" value="UniProtKB-KW"/>
</dbReference>
<dbReference type="Gene3D" id="3.30.2010.10">
    <property type="entry name" value="Metalloproteases ('zincins'), catalytic domain"/>
    <property type="match status" value="1"/>
</dbReference>
<evidence type="ECO:0000259" key="9">
    <source>
        <dbReference type="Pfam" id="PF01435"/>
    </source>
</evidence>
<evidence type="ECO:0000256" key="2">
    <source>
        <dbReference type="ARBA" id="ARBA00022723"/>
    </source>
</evidence>
<comment type="subcellular location">
    <subcellularLocation>
        <location evidence="8">Periplasm</location>
    </subcellularLocation>
</comment>
<dbReference type="Pfam" id="PF01435">
    <property type="entry name" value="Peptidase_M48"/>
    <property type="match status" value="1"/>
</dbReference>
<dbReference type="InterPro" id="IPR011990">
    <property type="entry name" value="TPR-like_helical_dom_sf"/>
</dbReference>
<dbReference type="PANTHER" id="PTHR22726">
    <property type="entry name" value="METALLOENDOPEPTIDASE OMA1"/>
    <property type="match status" value="1"/>
</dbReference>
<organism evidence="10 11">
    <name type="scientific">Neptuniibacter pectenicola</name>
    <dbReference type="NCBI Taxonomy" id="1806669"/>
    <lineage>
        <taxon>Bacteria</taxon>
        <taxon>Pseudomonadati</taxon>
        <taxon>Pseudomonadota</taxon>
        <taxon>Gammaproteobacteria</taxon>
        <taxon>Oceanospirillales</taxon>
        <taxon>Oceanospirillaceae</taxon>
        <taxon>Neptuniibacter</taxon>
    </lineage>
</organism>
<keyword evidence="1 8" id="KW-0645">Protease</keyword>
<keyword evidence="11" id="KW-1185">Reference proteome</keyword>
<dbReference type="RefSeq" id="WP_339891367.1">
    <property type="nucleotide sequence ID" value="NZ_CAXBCE010000021.1"/>
</dbReference>
<evidence type="ECO:0000313" key="11">
    <source>
        <dbReference type="Proteomes" id="UP001449225"/>
    </source>
</evidence>
<evidence type="ECO:0000256" key="5">
    <source>
        <dbReference type="ARBA" id="ARBA00022801"/>
    </source>
</evidence>
<name>A0ABU9TU33_9GAMM</name>
<feature type="binding site" evidence="8">
    <location>
        <position position="130"/>
    </location>
    <ligand>
        <name>Zn(2+)</name>
        <dbReference type="ChEBI" id="CHEBI:29105"/>
        <note>catalytic</note>
    </ligand>
</feature>
<dbReference type="InterPro" id="IPR030873">
    <property type="entry name" value="Protease_BepA"/>
</dbReference>
<comment type="similarity">
    <text evidence="8">Belongs to the peptidase M48 family. BepA subfamily.</text>
</comment>
<evidence type="ECO:0000256" key="7">
    <source>
        <dbReference type="ARBA" id="ARBA00023049"/>
    </source>
</evidence>
<keyword evidence="6 8" id="KW-0862">Zinc</keyword>
<feature type="active site" evidence="8">
    <location>
        <position position="131"/>
    </location>
</feature>
<dbReference type="Gene3D" id="1.25.40.10">
    <property type="entry name" value="Tetratricopeptide repeat domain"/>
    <property type="match status" value="1"/>
</dbReference>
<proteinExistence type="inferred from homology"/>
<dbReference type="SUPFAM" id="SSF48452">
    <property type="entry name" value="TPR-like"/>
    <property type="match status" value="1"/>
</dbReference>
<dbReference type="EMBL" id="JBBMRA010000012">
    <property type="protein sequence ID" value="MEM5537221.1"/>
    <property type="molecule type" value="Genomic_DNA"/>
</dbReference>
<dbReference type="PANTHER" id="PTHR22726:SF1">
    <property type="entry name" value="METALLOENDOPEPTIDASE OMA1, MITOCHONDRIAL"/>
    <property type="match status" value="1"/>
</dbReference>
<keyword evidence="2 8" id="KW-0479">Metal-binding</keyword>
<keyword evidence="7 8" id="KW-0482">Metalloprotease</keyword>
<feature type="domain" description="Peptidase M48" evidence="9">
    <location>
        <begin position="68"/>
        <end position="253"/>
    </location>
</feature>
<comment type="function">
    <text evidence="8">Functions as both a chaperone and a metalloprotease. Maintains the integrity of the outer membrane by promoting either the assembly or the elimination of outer membrane proteins, depending on their folding state.</text>
</comment>
<gene>
    <name evidence="10" type="ORF">WNY58_12565</name>
</gene>
<keyword evidence="5 8" id="KW-0378">Hydrolase</keyword>
<dbReference type="Pfam" id="PF14559">
    <property type="entry name" value="TPR_19"/>
    <property type="match status" value="1"/>
</dbReference>
<comment type="cofactor">
    <cofactor evidence="8">
        <name>Zn(2+)</name>
        <dbReference type="ChEBI" id="CHEBI:29105"/>
    </cofactor>
    <text evidence="8">Binds 1 zinc ion per subunit.</text>
</comment>
<feature type="chain" id="PRO_5044923439" description="Putative beta-barrel assembly-enhancing protease" evidence="8">
    <location>
        <begin position="24"/>
        <end position="478"/>
    </location>
</feature>
<evidence type="ECO:0000256" key="3">
    <source>
        <dbReference type="ARBA" id="ARBA00022729"/>
    </source>
</evidence>
<dbReference type="InterPro" id="IPR001915">
    <property type="entry name" value="Peptidase_M48"/>
</dbReference>
<dbReference type="Proteomes" id="UP001449225">
    <property type="component" value="Unassembled WGS sequence"/>
</dbReference>
<evidence type="ECO:0000313" key="10">
    <source>
        <dbReference type="EMBL" id="MEM5537221.1"/>
    </source>
</evidence>
<sequence precursor="true">MRSTWFNFLIPLMALCLPYSASAESQLPDIGSSGYSIISQQQEYQLGRAWARVLRGSTHIYEDALVSQYVEELTWSLVTHSQLTDRRLEVIVLDNPTVNAFAVPGGIIGVHTGLLITAQNEAQLASVLSHELAHLSQRHFASQLEEQRRNQPFFIASILGSILLAAADTEAGIAAMQTSMAASTSSKLSFSRQNEREADYIGLQTLTAAGYAPIQMANMFTQLQQAARFSRTVPEFLLTHPVTQSRIADAQNRAANFTGSATKENTISFDIAKVRIQVNYAQDVKKLLAKYQEMLTQHGNDTLRYAVAYAAIKAKKFDIAKQQMDQFTSAFKSQLSSQLLEAEYLVAKEAFKQADKILSNLHNVYPGNHAISFIYADNLLHLNKPQQATKLYETLVEGNPNDSRAWYLLAESYGLEGNIVGVHEARIEFFLLTANIDKALRQVDFALKEPNLTPNERARLEQRKEDAKAIRKSLEFDF</sequence>
<dbReference type="EC" id="3.4.-.-" evidence="8"/>